<sequence>MSWQAYVDTNLLGSGQITQAGIYGAQGGQWAASNGFQVTPTELQAIQQGFSDSSNLQANGVRINNVKYMFLRSDDRSIYGKKGNDGVVIVKTVQAILVGVYDDKVTPGNATKVVEGLADYLISVNYVSASICPNVE</sequence>
<proteinExistence type="inferred from homology"/>
<dbReference type="InterPro" id="IPR027310">
    <property type="entry name" value="Profilin_CS"/>
</dbReference>
<comment type="function">
    <text evidence="6">Binds to actin and affects the structure of the cytoskeleton. At high concentrations, profilin prevents the polymerization of actin, whereas it enhances it at low concentrations.</text>
</comment>
<keyword evidence="3" id="KW-0963">Cytoplasm</keyword>
<evidence type="ECO:0000313" key="8">
    <source>
        <dbReference type="EMBL" id="KAG2179163.1"/>
    </source>
</evidence>
<dbReference type="CDD" id="cd00148">
    <property type="entry name" value="PROF"/>
    <property type="match status" value="1"/>
</dbReference>
<keyword evidence="5 6" id="KW-0206">Cytoskeleton</keyword>
<dbReference type="PRINTS" id="PR00392">
    <property type="entry name" value="PROFILIN"/>
</dbReference>
<dbReference type="AlphaFoldDB" id="A0A8H7PS24"/>
<comment type="caution">
    <text evidence="8">The sequence shown here is derived from an EMBL/GenBank/DDBJ whole genome shotgun (WGS) entry which is preliminary data.</text>
</comment>
<dbReference type="SMART" id="SM00392">
    <property type="entry name" value="PROF"/>
    <property type="match status" value="1"/>
</dbReference>
<reference evidence="8" key="1">
    <citation type="submission" date="2020-12" db="EMBL/GenBank/DDBJ databases">
        <title>Metabolic potential, ecology and presence of endohyphal bacteria is reflected in genomic diversity of Mucoromycotina.</title>
        <authorList>
            <person name="Muszewska A."/>
            <person name="Okrasinska A."/>
            <person name="Steczkiewicz K."/>
            <person name="Drgas O."/>
            <person name="Orlowska M."/>
            <person name="Perlinska-Lenart U."/>
            <person name="Aleksandrzak-Piekarczyk T."/>
            <person name="Szatraj K."/>
            <person name="Zielenkiewicz U."/>
            <person name="Pilsyk S."/>
            <person name="Malc E."/>
            <person name="Mieczkowski P."/>
            <person name="Kruszewska J.S."/>
            <person name="Biernat P."/>
            <person name="Pawlowska J."/>
        </authorList>
    </citation>
    <scope>NUCLEOTIDE SEQUENCE</scope>
    <source>
        <strain evidence="8">WA0000067209</strain>
    </source>
</reference>
<dbReference type="InterPro" id="IPR005455">
    <property type="entry name" value="PFN_euk"/>
</dbReference>
<dbReference type="GO" id="GO:0005938">
    <property type="term" value="C:cell cortex"/>
    <property type="evidence" value="ECO:0007669"/>
    <property type="project" value="TreeGrafter"/>
</dbReference>
<evidence type="ECO:0000256" key="1">
    <source>
        <dbReference type="ARBA" id="ARBA00004245"/>
    </source>
</evidence>
<keyword evidence="4 7" id="KW-0009">Actin-binding</keyword>
<dbReference type="InterPro" id="IPR036140">
    <property type="entry name" value="PFN_sf"/>
</dbReference>
<dbReference type="Proteomes" id="UP000654370">
    <property type="component" value="Unassembled WGS sequence"/>
</dbReference>
<evidence type="ECO:0000256" key="2">
    <source>
        <dbReference type="ARBA" id="ARBA00010058"/>
    </source>
</evidence>
<evidence type="ECO:0000256" key="7">
    <source>
        <dbReference type="RuleBase" id="RU003909"/>
    </source>
</evidence>
<evidence type="ECO:0000256" key="6">
    <source>
        <dbReference type="RuleBase" id="RU003908"/>
    </source>
</evidence>
<dbReference type="EMBL" id="JAEPQZ010000007">
    <property type="protein sequence ID" value="KAG2179163.1"/>
    <property type="molecule type" value="Genomic_DNA"/>
</dbReference>
<dbReference type="Gene3D" id="3.30.450.30">
    <property type="entry name" value="Dynein light chain 2a, cytoplasmic"/>
    <property type="match status" value="1"/>
</dbReference>
<comment type="subunit">
    <text evidence="6">Occurs in many kinds of cells as a complex with monomeric actin in a 1:1 ratio.</text>
</comment>
<dbReference type="Pfam" id="PF00235">
    <property type="entry name" value="Profilin"/>
    <property type="match status" value="1"/>
</dbReference>
<dbReference type="PROSITE" id="PS00414">
    <property type="entry name" value="PROFILIN"/>
    <property type="match status" value="1"/>
</dbReference>
<dbReference type="PANTHER" id="PTHR11604:SF0">
    <property type="entry name" value="PROFILIN"/>
    <property type="match status" value="1"/>
</dbReference>
<accession>A0A8H7PS24</accession>
<name>A0A8H7PS24_MORIS</name>
<protein>
    <recommendedName>
        <fullName evidence="7">Profilin</fullName>
    </recommendedName>
</protein>
<dbReference type="GO" id="GO:0003785">
    <property type="term" value="F:actin monomer binding"/>
    <property type="evidence" value="ECO:0007669"/>
    <property type="project" value="TreeGrafter"/>
</dbReference>
<evidence type="ECO:0000256" key="5">
    <source>
        <dbReference type="ARBA" id="ARBA00023212"/>
    </source>
</evidence>
<evidence type="ECO:0000256" key="3">
    <source>
        <dbReference type="ARBA" id="ARBA00022490"/>
    </source>
</evidence>
<dbReference type="PANTHER" id="PTHR11604">
    <property type="entry name" value="PROFILIN"/>
    <property type="match status" value="1"/>
</dbReference>
<dbReference type="InterPro" id="IPR048278">
    <property type="entry name" value="PFN"/>
</dbReference>
<dbReference type="GO" id="GO:0005856">
    <property type="term" value="C:cytoskeleton"/>
    <property type="evidence" value="ECO:0007669"/>
    <property type="project" value="UniProtKB-SubCell"/>
</dbReference>
<dbReference type="PRINTS" id="PR01640">
    <property type="entry name" value="PROFILINPLNT"/>
</dbReference>
<organism evidence="8 9">
    <name type="scientific">Mortierella isabellina</name>
    <name type="common">Filamentous fungus</name>
    <name type="synonym">Umbelopsis isabellina</name>
    <dbReference type="NCBI Taxonomy" id="91625"/>
    <lineage>
        <taxon>Eukaryota</taxon>
        <taxon>Fungi</taxon>
        <taxon>Fungi incertae sedis</taxon>
        <taxon>Mucoromycota</taxon>
        <taxon>Mucoromycotina</taxon>
        <taxon>Umbelopsidomycetes</taxon>
        <taxon>Umbelopsidales</taxon>
        <taxon>Umbelopsidaceae</taxon>
        <taxon>Umbelopsis</taxon>
    </lineage>
</organism>
<evidence type="ECO:0000256" key="4">
    <source>
        <dbReference type="ARBA" id="ARBA00023203"/>
    </source>
</evidence>
<dbReference type="SUPFAM" id="SSF55770">
    <property type="entry name" value="Profilin (actin-binding protein)"/>
    <property type="match status" value="1"/>
</dbReference>
<comment type="similarity">
    <text evidence="2 7">Belongs to the profilin family.</text>
</comment>
<gene>
    <name evidence="8" type="ORF">INT43_002013</name>
</gene>
<comment type="subcellular location">
    <subcellularLocation>
        <location evidence="1">Cytoplasm</location>
        <location evidence="1">Cytoskeleton</location>
    </subcellularLocation>
</comment>
<dbReference type="FunFam" id="3.30.450.30:FF:000001">
    <property type="entry name" value="Profilin"/>
    <property type="match status" value="1"/>
</dbReference>
<keyword evidence="9" id="KW-1185">Reference proteome</keyword>
<dbReference type="OrthoDB" id="421374at2759"/>
<evidence type="ECO:0000313" key="9">
    <source>
        <dbReference type="Proteomes" id="UP000654370"/>
    </source>
</evidence>